<evidence type="ECO:0000313" key="2">
    <source>
        <dbReference type="EMBL" id="KAF6802833.1"/>
    </source>
</evidence>
<feature type="signal peptide" evidence="1">
    <location>
        <begin position="1"/>
        <end position="18"/>
    </location>
</feature>
<keyword evidence="1" id="KW-0732">Signal</keyword>
<dbReference type="PANTHER" id="PTHR34315:SF1">
    <property type="entry name" value="INTRADIOL RING-CLEAVAGE DIOXYGENASES DOMAIN-CONTAINING PROTEIN-RELATED"/>
    <property type="match status" value="1"/>
</dbReference>
<keyword evidence="2" id="KW-0560">Oxidoreductase</keyword>
<accession>A0A8H6MNV2</accession>
<keyword evidence="2" id="KW-0223">Dioxygenase</keyword>
<evidence type="ECO:0000256" key="1">
    <source>
        <dbReference type="SAM" id="SignalP"/>
    </source>
</evidence>
<feature type="chain" id="PRO_5034021879" evidence="1">
    <location>
        <begin position="19"/>
        <end position="350"/>
    </location>
</feature>
<evidence type="ECO:0000313" key="3">
    <source>
        <dbReference type="Proteomes" id="UP000652219"/>
    </source>
</evidence>
<dbReference type="Proteomes" id="UP000652219">
    <property type="component" value="Unassembled WGS sequence"/>
</dbReference>
<proteinExistence type="predicted"/>
<protein>
    <submittedName>
        <fullName evidence="2">Extracellular dioxygenase</fullName>
    </submittedName>
</protein>
<keyword evidence="3" id="KW-1185">Reference proteome</keyword>
<dbReference type="SUPFAM" id="SSF49482">
    <property type="entry name" value="Aromatic compound dioxygenase"/>
    <property type="match status" value="1"/>
</dbReference>
<dbReference type="GO" id="GO:0005506">
    <property type="term" value="F:iron ion binding"/>
    <property type="evidence" value="ECO:0007669"/>
    <property type="project" value="InterPro"/>
</dbReference>
<dbReference type="Gene3D" id="2.60.130.10">
    <property type="entry name" value="Aromatic compound dioxygenase"/>
    <property type="match status" value="1"/>
</dbReference>
<comment type="caution">
    <text evidence="2">The sequence shown here is derived from an EMBL/GenBank/DDBJ whole genome shotgun (WGS) entry which is preliminary data.</text>
</comment>
<gene>
    <name evidence="2" type="ORF">CSOJ01_11305</name>
</gene>
<reference evidence="2 3" key="1">
    <citation type="journal article" date="2020" name="Phytopathology">
        <title>Genome Sequence Resources of Colletotrichum truncatum, C. plurivorum, C. musicola, and C. sojae: Four Species Pathogenic to Soybean (Glycine max).</title>
        <authorList>
            <person name="Rogerio F."/>
            <person name="Boufleur T.R."/>
            <person name="Ciampi-Guillardi M."/>
            <person name="Sukno S.A."/>
            <person name="Thon M.R."/>
            <person name="Massola Junior N.S."/>
            <person name="Baroncelli R."/>
        </authorList>
    </citation>
    <scope>NUCLEOTIDE SEQUENCE [LARGE SCALE GENOMIC DNA]</scope>
    <source>
        <strain evidence="2 3">LFN0009</strain>
    </source>
</reference>
<dbReference type="GO" id="GO:0016702">
    <property type="term" value="F:oxidoreductase activity, acting on single donors with incorporation of molecular oxygen, incorporation of two atoms of oxygen"/>
    <property type="evidence" value="ECO:0007669"/>
    <property type="project" value="InterPro"/>
</dbReference>
<dbReference type="InterPro" id="IPR015889">
    <property type="entry name" value="Intradiol_dOase_core"/>
</dbReference>
<dbReference type="PANTHER" id="PTHR34315">
    <property type="match status" value="1"/>
</dbReference>
<name>A0A8H6MNV2_9PEZI</name>
<sequence>MHLSSILLCAVALVPALAHPEKMTVEKTKSEAHLVGRSTNKCAAAIEMRKADMLAKRASRLHARRAATGHVDPRDLAQRDSLHYTTIQNNTCVLAPDTVWGPYGVDGEINRHDLRETQGGIDFYLDIGVIDIETCEPLQGTALTIWNCNATGSYSSFTGIDPDTAELLDGWTKRTDGTTDDETFLRGIQVTDENGIVEFLTKFPGYYITRTTHIHVTAQTNITNGTSYSASSDQHIGQLFFEEDLLNEVYVIEPYSAHLSTLNRTTNAEDSLYSDASSDGYSAVISVSQLTDDIADGLVGYITVGVNSSAEGLAITGGGVNPQGYLPTVSVEASKLAQATAIDRADGYQS</sequence>
<dbReference type="CDD" id="cd03457">
    <property type="entry name" value="intradiol_dioxygenase_like"/>
    <property type="match status" value="1"/>
</dbReference>
<organism evidence="2 3">
    <name type="scientific">Colletotrichum sojae</name>
    <dbReference type="NCBI Taxonomy" id="2175907"/>
    <lineage>
        <taxon>Eukaryota</taxon>
        <taxon>Fungi</taxon>
        <taxon>Dikarya</taxon>
        <taxon>Ascomycota</taxon>
        <taxon>Pezizomycotina</taxon>
        <taxon>Sordariomycetes</taxon>
        <taxon>Hypocreomycetidae</taxon>
        <taxon>Glomerellales</taxon>
        <taxon>Glomerellaceae</taxon>
        <taxon>Colletotrichum</taxon>
        <taxon>Colletotrichum orchidearum species complex</taxon>
    </lineage>
</organism>
<dbReference type="EMBL" id="WIGN01000257">
    <property type="protein sequence ID" value="KAF6802833.1"/>
    <property type="molecule type" value="Genomic_DNA"/>
</dbReference>
<dbReference type="AlphaFoldDB" id="A0A8H6MNV2"/>